<proteinExistence type="predicted"/>
<organism evidence="1 2">
    <name type="scientific">Eumeta variegata</name>
    <name type="common">Bagworm moth</name>
    <name type="synonym">Eumeta japonica</name>
    <dbReference type="NCBI Taxonomy" id="151549"/>
    <lineage>
        <taxon>Eukaryota</taxon>
        <taxon>Metazoa</taxon>
        <taxon>Ecdysozoa</taxon>
        <taxon>Arthropoda</taxon>
        <taxon>Hexapoda</taxon>
        <taxon>Insecta</taxon>
        <taxon>Pterygota</taxon>
        <taxon>Neoptera</taxon>
        <taxon>Endopterygota</taxon>
        <taxon>Lepidoptera</taxon>
        <taxon>Glossata</taxon>
        <taxon>Ditrysia</taxon>
        <taxon>Tineoidea</taxon>
        <taxon>Psychidae</taxon>
        <taxon>Oiketicinae</taxon>
        <taxon>Eumeta</taxon>
    </lineage>
</organism>
<name>A0A4C1VP94_EUMVA</name>
<comment type="caution">
    <text evidence="1">The sequence shown here is derived from an EMBL/GenBank/DDBJ whole genome shotgun (WGS) entry which is preliminary data.</text>
</comment>
<dbReference type="EMBL" id="BGZK01000368">
    <property type="protein sequence ID" value="GBP39585.1"/>
    <property type="molecule type" value="Genomic_DNA"/>
</dbReference>
<gene>
    <name evidence="1" type="ORF">EVAR_26667_1</name>
</gene>
<evidence type="ECO:0000313" key="1">
    <source>
        <dbReference type="EMBL" id="GBP39585.1"/>
    </source>
</evidence>
<accession>A0A4C1VP94</accession>
<dbReference type="AlphaFoldDB" id="A0A4C1VP94"/>
<keyword evidence="2" id="KW-1185">Reference proteome</keyword>
<evidence type="ECO:0000313" key="2">
    <source>
        <dbReference type="Proteomes" id="UP000299102"/>
    </source>
</evidence>
<sequence length="76" mass="8423">MRMFEALPHSLAPCILILRHCDAFVISFTAAKLRALYSTSIDVGSTCTDMYGYVLWFVQSASPPAPAPPFKVKWEG</sequence>
<reference evidence="1 2" key="1">
    <citation type="journal article" date="2019" name="Commun. Biol.">
        <title>The bagworm genome reveals a unique fibroin gene that provides high tensile strength.</title>
        <authorList>
            <person name="Kono N."/>
            <person name="Nakamura H."/>
            <person name="Ohtoshi R."/>
            <person name="Tomita M."/>
            <person name="Numata K."/>
            <person name="Arakawa K."/>
        </authorList>
    </citation>
    <scope>NUCLEOTIDE SEQUENCE [LARGE SCALE GENOMIC DNA]</scope>
</reference>
<dbReference type="Proteomes" id="UP000299102">
    <property type="component" value="Unassembled WGS sequence"/>
</dbReference>
<protein>
    <submittedName>
        <fullName evidence="1">Uncharacterized protein</fullName>
    </submittedName>
</protein>